<feature type="transmembrane region" description="Helical" evidence="5">
    <location>
        <begin position="62"/>
        <end position="82"/>
    </location>
</feature>
<dbReference type="RefSeq" id="WP_124233330.1">
    <property type="nucleotide sequence ID" value="NZ_RHHM01000008.1"/>
</dbReference>
<dbReference type="AlphaFoldDB" id="A0A3N6RZS1"/>
<evidence type="ECO:0000256" key="5">
    <source>
        <dbReference type="HAMAP-Rule" id="MF_00708"/>
    </source>
</evidence>
<comment type="function">
    <text evidence="5">Two distinct, membrane-bound, FAD-containing enzymes are responsible for the catalysis of fumarate and succinate interconversion; fumarate reductase is used in anaerobic growth, and succinate dehydrogenase is used in aerobic growth. Anchors the catalytic components of the fumarate reductase complex to the cell inner membrane, binds quinones.</text>
</comment>
<feature type="transmembrane region" description="Helical" evidence="5">
    <location>
        <begin position="112"/>
        <end position="131"/>
    </location>
</feature>
<evidence type="ECO:0000256" key="1">
    <source>
        <dbReference type="ARBA" id="ARBA00022475"/>
    </source>
</evidence>
<dbReference type="InterPro" id="IPR034804">
    <property type="entry name" value="SQR/QFR_C/D"/>
</dbReference>
<dbReference type="InterPro" id="IPR003510">
    <property type="entry name" value="Fumarate_red_C"/>
</dbReference>
<comment type="similarity">
    <text evidence="5">Belongs to the FrdC family.</text>
</comment>
<gene>
    <name evidence="5 6" type="primary">frdC</name>
    <name evidence="6" type="ORF">EB241_11880</name>
</gene>
<dbReference type="Pfam" id="PF02300">
    <property type="entry name" value="Fumarate_red_C"/>
    <property type="match status" value="1"/>
</dbReference>
<evidence type="ECO:0000256" key="3">
    <source>
        <dbReference type="ARBA" id="ARBA00022989"/>
    </source>
</evidence>
<evidence type="ECO:0000313" key="7">
    <source>
        <dbReference type="Proteomes" id="UP000279457"/>
    </source>
</evidence>
<dbReference type="PIRSF" id="PIRSF000180">
    <property type="entry name" value="FrdC"/>
    <property type="match status" value="1"/>
</dbReference>
<dbReference type="NCBIfam" id="NF003445">
    <property type="entry name" value="PRK04987.1"/>
    <property type="match status" value="1"/>
</dbReference>
<sequence>MTTKRNAYHRPMTANWWQKSGFYRFYMLRESTAIPALWFSIELISGLFSLKHGAESWQGFVTFLQHPVVLLLNFISLAAALLHTKTWFDLAPKASVIVIGDKKLSPEPVIKLLWAVTIIVSIAVLAITFLLERL</sequence>
<dbReference type="HAMAP" id="MF_00708">
    <property type="entry name" value="Fumarate_red_C"/>
    <property type="match status" value="1"/>
</dbReference>
<accession>A0A3N6RZS1</accession>
<dbReference type="CDD" id="cd00546">
    <property type="entry name" value="QFR_TypeD_subunitC"/>
    <property type="match status" value="1"/>
</dbReference>
<evidence type="ECO:0000313" key="6">
    <source>
        <dbReference type="EMBL" id="RQM37977.1"/>
    </source>
</evidence>
<reference evidence="6 7" key="1">
    <citation type="submission" date="2018-10" db="EMBL/GenBank/DDBJ databases">
        <title>Draft genome sequence for the type isolate of Erwinia psidii, agent causal of bacterial blight in guava (Psidium guajava) and wilt and die-back of Eucalyptus spp.</title>
        <authorList>
            <person name="Hermenegildo P.S."/>
            <person name="Santos S.A."/>
            <person name="Guimaraes L.M.S."/>
            <person name="Vidigal P.M.P."/>
            <person name="Pereira I.C."/>
            <person name="Badel J.L."/>
            <person name="Alfenas-Zerbini P."/>
            <person name="Ferreira M.A.S.V."/>
            <person name="Alfenas A.C."/>
        </authorList>
    </citation>
    <scope>NUCLEOTIDE SEQUENCE [LARGE SCALE GENOMIC DNA]</scope>
    <source>
        <strain evidence="6 7">IBSBF 435</strain>
    </source>
</reference>
<protein>
    <recommendedName>
        <fullName evidence="5">Fumarate reductase subunit C</fullName>
    </recommendedName>
    <alternativeName>
        <fullName evidence="5">Fumarate reductase 15 kDa hydrophobic protein</fullName>
    </alternativeName>
    <alternativeName>
        <fullName evidence="5">Quinol-fumarate reductase subunit C</fullName>
        <shortName evidence="5">QFR subunit C</shortName>
    </alternativeName>
</protein>
<evidence type="ECO:0000256" key="4">
    <source>
        <dbReference type="ARBA" id="ARBA00023136"/>
    </source>
</evidence>
<comment type="caution">
    <text evidence="5">Lacks conserved residue(s) required for the propagation of feature annotation.</text>
</comment>
<keyword evidence="7" id="KW-1185">Reference proteome</keyword>
<comment type="subunit">
    <text evidence="5">Part of an enzyme complex containing four subunits: a flavoprotein (FrdA), an iron-sulfur protein (FrdB), and two hydrophobic anchor proteins (FrdC and FrdD).</text>
</comment>
<keyword evidence="4 5" id="KW-0472">Membrane</keyword>
<dbReference type="OrthoDB" id="8909678at2"/>
<evidence type="ECO:0000256" key="2">
    <source>
        <dbReference type="ARBA" id="ARBA00022692"/>
    </source>
</evidence>
<dbReference type="EMBL" id="RHHM01000008">
    <property type="protein sequence ID" value="RQM37977.1"/>
    <property type="molecule type" value="Genomic_DNA"/>
</dbReference>
<proteinExistence type="inferred from homology"/>
<keyword evidence="2 5" id="KW-0812">Transmembrane</keyword>
<dbReference type="GO" id="GO:0000104">
    <property type="term" value="F:succinate dehydrogenase activity"/>
    <property type="evidence" value="ECO:0007669"/>
    <property type="project" value="UniProtKB-UniRule"/>
</dbReference>
<dbReference type="GO" id="GO:0045283">
    <property type="term" value="C:fumarate reductase complex"/>
    <property type="evidence" value="ECO:0007669"/>
    <property type="project" value="UniProtKB-UniRule"/>
</dbReference>
<comment type="caution">
    <text evidence="6">The sequence shown here is derived from an EMBL/GenBank/DDBJ whole genome shotgun (WGS) entry which is preliminary data.</text>
</comment>
<keyword evidence="3 5" id="KW-1133">Transmembrane helix</keyword>
<keyword evidence="1 5" id="KW-1003">Cell membrane</keyword>
<dbReference type="Gene3D" id="1.20.1300.10">
    <property type="entry name" value="Fumarate reductase/succinate dehydrogenase, transmembrane subunit"/>
    <property type="match status" value="1"/>
</dbReference>
<dbReference type="SUPFAM" id="SSF81343">
    <property type="entry name" value="Fumarate reductase respiratory complex transmembrane subunits"/>
    <property type="match status" value="1"/>
</dbReference>
<dbReference type="Proteomes" id="UP000279457">
    <property type="component" value="Unassembled WGS sequence"/>
</dbReference>
<name>A0A3N6RZS1_9GAMM</name>
<dbReference type="GO" id="GO:0005886">
    <property type="term" value="C:plasma membrane"/>
    <property type="evidence" value="ECO:0007669"/>
    <property type="project" value="UniProtKB-SubCell"/>
</dbReference>
<organism evidence="6 7">
    <name type="scientific">Erwinia psidii</name>
    <dbReference type="NCBI Taxonomy" id="69224"/>
    <lineage>
        <taxon>Bacteria</taxon>
        <taxon>Pseudomonadati</taxon>
        <taxon>Pseudomonadota</taxon>
        <taxon>Gammaproteobacteria</taxon>
        <taxon>Enterobacterales</taxon>
        <taxon>Erwiniaceae</taxon>
        <taxon>Erwinia</taxon>
    </lineage>
</organism>
<comment type="subcellular location">
    <subcellularLocation>
        <location evidence="5">Cell membrane</location>
        <topology evidence="5">Multi-pass membrane protein</topology>
    </subcellularLocation>
</comment>